<dbReference type="AlphaFoldDB" id="A0A183LYP0"/>
<dbReference type="EMBL" id="UZAI01004032">
    <property type="protein sequence ID" value="VDO83893.1"/>
    <property type="molecule type" value="Genomic_DNA"/>
</dbReference>
<sequence>MDMCLGNGLVIISQPNFITINNSVIIMLEIIHACLPNRLHLGSSRYSKYSRIAVAPIKVRKIRRPRHKK</sequence>
<gene>
    <name evidence="1" type="ORF">SMRZ_LOCUS8914</name>
</gene>
<evidence type="ECO:0000313" key="2">
    <source>
        <dbReference type="Proteomes" id="UP000277204"/>
    </source>
</evidence>
<organism evidence="1 2">
    <name type="scientific">Schistosoma margrebowiei</name>
    <dbReference type="NCBI Taxonomy" id="48269"/>
    <lineage>
        <taxon>Eukaryota</taxon>
        <taxon>Metazoa</taxon>
        <taxon>Spiralia</taxon>
        <taxon>Lophotrochozoa</taxon>
        <taxon>Platyhelminthes</taxon>
        <taxon>Trematoda</taxon>
        <taxon>Digenea</taxon>
        <taxon>Strigeidida</taxon>
        <taxon>Schistosomatoidea</taxon>
        <taxon>Schistosomatidae</taxon>
        <taxon>Schistosoma</taxon>
    </lineage>
</organism>
<keyword evidence="2" id="KW-1185">Reference proteome</keyword>
<accession>A0A183LYP0</accession>
<evidence type="ECO:0000313" key="1">
    <source>
        <dbReference type="EMBL" id="VDO83893.1"/>
    </source>
</evidence>
<dbReference type="Proteomes" id="UP000277204">
    <property type="component" value="Unassembled WGS sequence"/>
</dbReference>
<proteinExistence type="predicted"/>
<protein>
    <submittedName>
        <fullName evidence="1">Uncharacterized protein</fullName>
    </submittedName>
</protein>
<reference evidence="1 2" key="1">
    <citation type="submission" date="2018-11" db="EMBL/GenBank/DDBJ databases">
        <authorList>
            <consortium name="Pathogen Informatics"/>
        </authorList>
    </citation>
    <scope>NUCLEOTIDE SEQUENCE [LARGE SCALE GENOMIC DNA]</scope>
    <source>
        <strain evidence="1 2">Zambia</strain>
    </source>
</reference>
<name>A0A183LYP0_9TREM</name>